<dbReference type="PROSITE" id="PS50850">
    <property type="entry name" value="MFS"/>
    <property type="match status" value="1"/>
</dbReference>
<feature type="transmembrane region" description="Helical" evidence="5">
    <location>
        <begin position="244"/>
        <end position="265"/>
    </location>
</feature>
<dbReference type="InterPro" id="IPR036259">
    <property type="entry name" value="MFS_trans_sf"/>
</dbReference>
<name>A0ABR6FUW7_9BURK</name>
<evidence type="ECO:0000256" key="5">
    <source>
        <dbReference type="SAM" id="Phobius"/>
    </source>
</evidence>
<feature type="domain" description="Major facilitator superfamily (MFS) profile" evidence="6">
    <location>
        <begin position="1"/>
        <end position="425"/>
    </location>
</feature>
<feature type="transmembrane region" description="Helical" evidence="5">
    <location>
        <begin position="74"/>
        <end position="91"/>
    </location>
</feature>
<feature type="transmembrane region" description="Helical" evidence="5">
    <location>
        <begin position="165"/>
        <end position="183"/>
    </location>
</feature>
<gene>
    <name evidence="7" type="ORF">FHX59_005694</name>
</gene>
<dbReference type="InterPro" id="IPR020846">
    <property type="entry name" value="MFS_dom"/>
</dbReference>
<sequence>MVRISLGGFFEVYETALTGFLPVALVSAGVFQKGHQGLFGLPDLASFAFATFLGLFLGALVASWISDRLGRRPVFKWSVVWYAAASFLMLFQTDAAALCVLRFISAIGVGASIVTIDAYLAEVLPRRLRGKGFAVSKSIQYLAVPAAALMAMAVSHRVFWNISGWRWLLMLPVCSGILIFWVTDKLPESPRWLASRGRASEATAIVGDWEGVCLATGYALAAPKVVASAEPESGSFRELFRAPLLSRTLMIIGATCSGTVAYYGFGNWLPSLLEARHVGVTKSLLYSALIALSYPVAPFLFSWWADATERKTQMIIGSIITTVAGLVFAFQTTGAGWVISGLLVTVGNNLQAYAAHTYRSELFPTRLRARAIGFVYSLDRLVAGVSSYMVGAIFLGLGVEGVLISVAAFSLMSMVILGVFGPATRHDNR</sequence>
<dbReference type="EMBL" id="JACHVZ010000018">
    <property type="protein sequence ID" value="MBB2931224.1"/>
    <property type="molecule type" value="Genomic_DNA"/>
</dbReference>
<dbReference type="RefSeq" id="WP_165822862.1">
    <property type="nucleotide sequence ID" value="NZ_JACHVZ010000018.1"/>
</dbReference>
<feature type="transmembrane region" description="Helical" evidence="5">
    <location>
        <begin position="285"/>
        <end position="305"/>
    </location>
</feature>
<dbReference type="CDD" id="cd17316">
    <property type="entry name" value="MFS_SV2_like"/>
    <property type="match status" value="1"/>
</dbReference>
<evidence type="ECO:0000259" key="6">
    <source>
        <dbReference type="PROSITE" id="PS50850"/>
    </source>
</evidence>
<organism evidence="7 8">
    <name type="scientific">Paraburkholderia silvatlantica</name>
    <dbReference type="NCBI Taxonomy" id="321895"/>
    <lineage>
        <taxon>Bacteria</taxon>
        <taxon>Pseudomonadati</taxon>
        <taxon>Pseudomonadota</taxon>
        <taxon>Betaproteobacteria</taxon>
        <taxon>Burkholderiales</taxon>
        <taxon>Burkholderiaceae</taxon>
        <taxon>Paraburkholderia</taxon>
    </lineage>
</organism>
<evidence type="ECO:0000256" key="2">
    <source>
        <dbReference type="ARBA" id="ARBA00022692"/>
    </source>
</evidence>
<dbReference type="SUPFAM" id="SSF103473">
    <property type="entry name" value="MFS general substrate transporter"/>
    <property type="match status" value="1"/>
</dbReference>
<keyword evidence="4 5" id="KW-0472">Membrane</keyword>
<dbReference type="InterPro" id="IPR005829">
    <property type="entry name" value="Sugar_transporter_CS"/>
</dbReference>
<dbReference type="PROSITE" id="PS00216">
    <property type="entry name" value="SUGAR_TRANSPORT_1"/>
    <property type="match status" value="1"/>
</dbReference>
<dbReference type="Gene3D" id="1.20.1250.20">
    <property type="entry name" value="MFS general substrate transporter like domains"/>
    <property type="match status" value="1"/>
</dbReference>
<keyword evidence="2 5" id="KW-0812">Transmembrane</keyword>
<comment type="caution">
    <text evidence="7">The sequence shown here is derived from an EMBL/GenBank/DDBJ whole genome shotgun (WGS) entry which is preliminary data.</text>
</comment>
<evidence type="ECO:0000256" key="4">
    <source>
        <dbReference type="ARBA" id="ARBA00023136"/>
    </source>
</evidence>
<dbReference type="Proteomes" id="UP000533533">
    <property type="component" value="Unassembled WGS sequence"/>
</dbReference>
<dbReference type="PANTHER" id="PTHR23508:SF10">
    <property type="entry name" value="CARBOXYLIC ACID TRANSPORTER PROTEIN HOMOLOG"/>
    <property type="match status" value="1"/>
</dbReference>
<keyword evidence="8" id="KW-1185">Reference proteome</keyword>
<reference evidence="7 8" key="1">
    <citation type="submission" date="2020-08" db="EMBL/GenBank/DDBJ databases">
        <title>Genomic Encyclopedia of Type Strains, Phase IV (KMG-V): Genome sequencing to study the core and pangenomes of soil and plant-associated prokaryotes.</title>
        <authorList>
            <person name="Whitman W."/>
        </authorList>
    </citation>
    <scope>NUCLEOTIDE SEQUENCE [LARGE SCALE GENOMIC DNA]</scope>
    <source>
        <strain evidence="7 8">SRMrh-85</strain>
    </source>
</reference>
<accession>A0ABR6FUW7</accession>
<feature type="transmembrane region" description="Helical" evidence="5">
    <location>
        <begin position="141"/>
        <end position="159"/>
    </location>
</feature>
<feature type="transmembrane region" description="Helical" evidence="5">
    <location>
        <begin position="312"/>
        <end position="330"/>
    </location>
</feature>
<evidence type="ECO:0000313" key="8">
    <source>
        <dbReference type="Proteomes" id="UP000533533"/>
    </source>
</evidence>
<dbReference type="PANTHER" id="PTHR23508">
    <property type="entry name" value="CARBOXYLIC ACID TRANSPORTER PROTEIN HOMOLOG"/>
    <property type="match status" value="1"/>
</dbReference>
<feature type="transmembrane region" description="Helical" evidence="5">
    <location>
        <begin position="12"/>
        <end position="32"/>
    </location>
</feature>
<feature type="transmembrane region" description="Helical" evidence="5">
    <location>
        <begin position="44"/>
        <end position="62"/>
    </location>
</feature>
<feature type="transmembrane region" description="Helical" evidence="5">
    <location>
        <begin position="103"/>
        <end position="120"/>
    </location>
</feature>
<evidence type="ECO:0000256" key="1">
    <source>
        <dbReference type="ARBA" id="ARBA00004141"/>
    </source>
</evidence>
<feature type="transmembrane region" description="Helical" evidence="5">
    <location>
        <begin position="402"/>
        <end position="423"/>
    </location>
</feature>
<keyword evidence="3 5" id="KW-1133">Transmembrane helix</keyword>
<evidence type="ECO:0000256" key="3">
    <source>
        <dbReference type="ARBA" id="ARBA00022989"/>
    </source>
</evidence>
<dbReference type="InterPro" id="IPR005828">
    <property type="entry name" value="MFS_sugar_transport-like"/>
</dbReference>
<protein>
    <submittedName>
        <fullName evidence="7">MFS transporter</fullName>
    </submittedName>
</protein>
<comment type="subcellular location">
    <subcellularLocation>
        <location evidence="1">Membrane</location>
        <topology evidence="1">Multi-pass membrane protein</topology>
    </subcellularLocation>
</comment>
<dbReference type="Pfam" id="PF00083">
    <property type="entry name" value="Sugar_tr"/>
    <property type="match status" value="1"/>
</dbReference>
<proteinExistence type="predicted"/>
<evidence type="ECO:0000313" key="7">
    <source>
        <dbReference type="EMBL" id="MBB2931224.1"/>
    </source>
</evidence>